<evidence type="ECO:0000256" key="1">
    <source>
        <dbReference type="ARBA" id="ARBA00023015"/>
    </source>
</evidence>
<dbReference type="Pfam" id="PF12802">
    <property type="entry name" value="MarR_2"/>
    <property type="match status" value="1"/>
</dbReference>
<dbReference type="EMBL" id="LROR01000055">
    <property type="protein sequence ID" value="OBR92745.1"/>
    <property type="molecule type" value="Genomic_DNA"/>
</dbReference>
<keyword evidence="8" id="KW-1185">Reference proteome</keyword>
<dbReference type="GO" id="GO:0003700">
    <property type="term" value="F:DNA-binding transcription factor activity"/>
    <property type="evidence" value="ECO:0007669"/>
    <property type="project" value="InterPro"/>
</dbReference>
<accession>A0A168R6A1</accession>
<evidence type="ECO:0000313" key="7">
    <source>
        <dbReference type="Proteomes" id="UP000077384"/>
    </source>
</evidence>
<protein>
    <submittedName>
        <fullName evidence="5">Transcriptional regulator SlyA</fullName>
    </submittedName>
</protein>
<keyword evidence="1" id="KW-0805">Transcription regulation</keyword>
<evidence type="ECO:0000259" key="4">
    <source>
        <dbReference type="PROSITE" id="PS50995"/>
    </source>
</evidence>
<proteinExistence type="predicted"/>
<dbReference type="AlphaFoldDB" id="A0A168R6A1"/>
<evidence type="ECO:0000313" key="5">
    <source>
        <dbReference type="EMBL" id="OAA90103.1"/>
    </source>
</evidence>
<dbReference type="InterPro" id="IPR036388">
    <property type="entry name" value="WH-like_DNA-bd_sf"/>
</dbReference>
<dbReference type="PRINTS" id="PR00598">
    <property type="entry name" value="HTHMARR"/>
</dbReference>
<evidence type="ECO:0000256" key="3">
    <source>
        <dbReference type="ARBA" id="ARBA00023163"/>
    </source>
</evidence>
<evidence type="ECO:0000256" key="2">
    <source>
        <dbReference type="ARBA" id="ARBA00023125"/>
    </source>
</evidence>
<dbReference type="Gene3D" id="1.10.10.10">
    <property type="entry name" value="Winged helix-like DNA-binding domain superfamily/Winged helix DNA-binding domain"/>
    <property type="match status" value="1"/>
</dbReference>
<feature type="domain" description="HTH marR-type" evidence="4">
    <location>
        <begin position="6"/>
        <end position="141"/>
    </location>
</feature>
<dbReference type="PANTHER" id="PTHR42756">
    <property type="entry name" value="TRANSCRIPTIONAL REGULATOR, MARR"/>
    <property type="match status" value="1"/>
</dbReference>
<dbReference type="RefSeq" id="WP_013238177.1">
    <property type="nucleotide sequence ID" value="NZ_LITQ01000032.1"/>
</dbReference>
<dbReference type="InterPro" id="IPR036390">
    <property type="entry name" value="WH_DNA-bd_sf"/>
</dbReference>
<gene>
    <name evidence="5" type="primary">slyA_2</name>
    <name evidence="6" type="synonym">slyA_5</name>
    <name evidence="6" type="ORF">CLCOS_28070</name>
    <name evidence="5" type="ORF">WX73_02191</name>
</gene>
<dbReference type="Proteomes" id="UP000093694">
    <property type="component" value="Unassembled WGS sequence"/>
</dbReference>
<organism evidence="5 7">
    <name type="scientific">Clostridium coskatii</name>
    <dbReference type="NCBI Taxonomy" id="1705578"/>
    <lineage>
        <taxon>Bacteria</taxon>
        <taxon>Bacillati</taxon>
        <taxon>Bacillota</taxon>
        <taxon>Clostridia</taxon>
        <taxon>Eubacteriales</taxon>
        <taxon>Clostridiaceae</taxon>
        <taxon>Clostridium</taxon>
    </lineage>
</organism>
<reference evidence="5 7" key="1">
    <citation type="journal article" date="2015" name="Biotechnol. Bioeng.">
        <title>Genome sequence and phenotypic characterization of Caulobacter segnis.</title>
        <authorList>
            <person name="Patel S."/>
            <person name="Fletcher B."/>
            <person name="Scott D.C."/>
            <person name="Ely B."/>
        </authorList>
    </citation>
    <scope>NUCLEOTIDE SEQUENCE [LARGE SCALE GENOMIC DNA]</scope>
    <source>
        <strain evidence="5 7">PS02</strain>
    </source>
</reference>
<dbReference type="PATRIC" id="fig|1705578.3.peg.2452"/>
<keyword evidence="3" id="KW-0804">Transcription</keyword>
<dbReference type="PANTHER" id="PTHR42756:SF1">
    <property type="entry name" value="TRANSCRIPTIONAL REPRESSOR OF EMRAB OPERON"/>
    <property type="match status" value="1"/>
</dbReference>
<dbReference type="InterPro" id="IPR000835">
    <property type="entry name" value="HTH_MarR-typ"/>
</dbReference>
<name>A0A168R6A1_9CLOT</name>
<sequence length="147" mass="17070">MNNKTEMYIGRKVSILSRRIHRRIDKEASQYGITAVQARILGFIYCKSNKKDIFQRDIEEELDIRRSSVTSVLQLMEKNGYIKRVSVSEDARLKKIIITEKGLQIQKKVYDFILGMEESLKDELSDEETDILVDLLDRLSEKIGDGI</sequence>
<reference evidence="6 8" key="2">
    <citation type="journal article" date="2016" name="Front. Microbiol.">
        <title>Industrial Acetogenic Biocatalysts: A Comparative Metabolic and Genomic Analysis.</title>
        <authorList>
            <person name="Bengelsdorf F."/>
            <person name="Poehlein A."/>
            <person name="Sonja S."/>
            <person name="Erz C."/>
            <person name="Hummel T."/>
            <person name="Hoffmeister S."/>
            <person name="Daniel R."/>
            <person name="Durre P."/>
        </authorList>
    </citation>
    <scope>NUCLEOTIDE SEQUENCE [LARGE SCALE GENOMIC DNA]</scope>
    <source>
        <strain evidence="6 8">PTA-10522</strain>
    </source>
</reference>
<dbReference type="GO" id="GO:0003677">
    <property type="term" value="F:DNA binding"/>
    <property type="evidence" value="ECO:0007669"/>
    <property type="project" value="UniProtKB-KW"/>
</dbReference>
<evidence type="ECO:0000313" key="8">
    <source>
        <dbReference type="Proteomes" id="UP000093694"/>
    </source>
</evidence>
<dbReference type="SUPFAM" id="SSF46785">
    <property type="entry name" value="Winged helix' DNA-binding domain"/>
    <property type="match status" value="1"/>
</dbReference>
<dbReference type="PROSITE" id="PS50995">
    <property type="entry name" value="HTH_MARR_2"/>
    <property type="match status" value="1"/>
</dbReference>
<evidence type="ECO:0000313" key="6">
    <source>
        <dbReference type="EMBL" id="OBR92745.1"/>
    </source>
</evidence>
<comment type="caution">
    <text evidence="5">The sequence shown here is derived from an EMBL/GenBank/DDBJ whole genome shotgun (WGS) entry which is preliminary data.</text>
</comment>
<dbReference type="Proteomes" id="UP000077384">
    <property type="component" value="Unassembled WGS sequence"/>
</dbReference>
<keyword evidence="2" id="KW-0238">DNA-binding</keyword>
<dbReference type="SMART" id="SM00347">
    <property type="entry name" value="HTH_MARR"/>
    <property type="match status" value="1"/>
</dbReference>
<dbReference type="EMBL" id="LITQ01000032">
    <property type="protein sequence ID" value="OAA90103.1"/>
    <property type="molecule type" value="Genomic_DNA"/>
</dbReference>